<dbReference type="SMART" id="SM00741">
    <property type="entry name" value="SapB"/>
    <property type="match status" value="1"/>
</dbReference>
<keyword evidence="4" id="KW-1185">Reference proteome</keyword>
<organism evidence="3 4">
    <name type="scientific">Struthidea cinerea</name>
    <dbReference type="NCBI Taxonomy" id="181839"/>
    <lineage>
        <taxon>Eukaryota</taxon>
        <taxon>Metazoa</taxon>
        <taxon>Chordata</taxon>
        <taxon>Craniata</taxon>
        <taxon>Vertebrata</taxon>
        <taxon>Euteleostomi</taxon>
        <taxon>Archelosauria</taxon>
        <taxon>Archosauria</taxon>
        <taxon>Dinosauria</taxon>
        <taxon>Saurischia</taxon>
        <taxon>Theropoda</taxon>
        <taxon>Coelurosauria</taxon>
        <taxon>Aves</taxon>
        <taxon>Neognathae</taxon>
        <taxon>Neoaves</taxon>
        <taxon>Telluraves</taxon>
        <taxon>Australaves</taxon>
        <taxon>Passeriformes</taxon>
        <taxon>Corvoidea</taxon>
        <taxon>Corcoracidae</taxon>
        <taxon>Struthidea</taxon>
    </lineage>
</organism>
<dbReference type="InterPro" id="IPR008139">
    <property type="entry name" value="SaposinB_dom"/>
</dbReference>
<dbReference type="GO" id="GO:0031640">
    <property type="term" value="P:killing of cells of another organism"/>
    <property type="evidence" value="ECO:0007669"/>
    <property type="project" value="TreeGrafter"/>
</dbReference>
<sequence>DGVAQGRGIKCRLCTKVLKKIQALAGDDPDEAAVAAALQKGCQVLGRATGKLCQRLVNKYQDQITKGLQNGDMPRDICTAIGICQS</sequence>
<accession>A0A7K8EX04</accession>
<reference evidence="3 4" key="1">
    <citation type="submission" date="2019-09" db="EMBL/GenBank/DDBJ databases">
        <title>Bird 10,000 Genomes (B10K) Project - Family phase.</title>
        <authorList>
            <person name="Zhang G."/>
        </authorList>
    </citation>
    <scope>NUCLEOTIDE SEQUENCE [LARGE SCALE GENOMIC DNA]</scope>
    <source>
        <strain evidence="3">B10K-DU-029-33</strain>
        <tissue evidence="3">Heart</tissue>
    </source>
</reference>
<dbReference type="GO" id="GO:0044194">
    <property type="term" value="C:cytolytic granule"/>
    <property type="evidence" value="ECO:0007669"/>
    <property type="project" value="TreeGrafter"/>
</dbReference>
<dbReference type="Pfam" id="PF03489">
    <property type="entry name" value="SapB_2"/>
    <property type="match status" value="1"/>
</dbReference>
<dbReference type="GO" id="GO:0042742">
    <property type="term" value="P:defense response to bacterium"/>
    <property type="evidence" value="ECO:0007669"/>
    <property type="project" value="InterPro"/>
</dbReference>
<name>A0A7K8EX04_9CORV</name>
<dbReference type="PROSITE" id="PS50015">
    <property type="entry name" value="SAP_B"/>
    <property type="match status" value="1"/>
</dbReference>
<evidence type="ECO:0000313" key="4">
    <source>
        <dbReference type="Proteomes" id="UP000548317"/>
    </source>
</evidence>
<feature type="non-terminal residue" evidence="3">
    <location>
        <position position="86"/>
    </location>
</feature>
<dbReference type="SUPFAM" id="SSF47862">
    <property type="entry name" value="Saposin"/>
    <property type="match status" value="1"/>
</dbReference>
<keyword evidence="1" id="KW-1015">Disulfide bond</keyword>
<dbReference type="InterPro" id="IPR008138">
    <property type="entry name" value="SapB_2"/>
</dbReference>
<comment type="caution">
    <text evidence="3">The sequence shown here is derived from an EMBL/GenBank/DDBJ whole genome shotgun (WGS) entry which is preliminary data.</text>
</comment>
<dbReference type="PANTHER" id="PTHR15541">
    <property type="entry name" value="GRANULYSIN RELATED"/>
    <property type="match status" value="1"/>
</dbReference>
<dbReference type="InterPro" id="IPR038847">
    <property type="entry name" value="Granulysin-like"/>
</dbReference>
<gene>
    <name evidence="3" type="primary">Psap_0</name>
    <name evidence="3" type="ORF">STRCIN_R02331</name>
</gene>
<protein>
    <submittedName>
        <fullName evidence="3">SAP protein</fullName>
    </submittedName>
</protein>
<dbReference type="AlphaFoldDB" id="A0A7K8EX04"/>
<feature type="domain" description="Saposin B-type" evidence="2">
    <location>
        <begin position="7"/>
        <end position="86"/>
    </location>
</feature>
<dbReference type="Gene3D" id="1.10.225.10">
    <property type="entry name" value="Saposin-like"/>
    <property type="match status" value="1"/>
</dbReference>
<proteinExistence type="predicted"/>
<evidence type="ECO:0000256" key="1">
    <source>
        <dbReference type="ARBA" id="ARBA00023157"/>
    </source>
</evidence>
<dbReference type="GO" id="GO:0061844">
    <property type="term" value="P:antimicrobial humoral immune response mediated by antimicrobial peptide"/>
    <property type="evidence" value="ECO:0007669"/>
    <property type="project" value="TreeGrafter"/>
</dbReference>
<dbReference type="PANTHER" id="PTHR15541:SF2">
    <property type="entry name" value="GRANULYSIN"/>
    <property type="match status" value="1"/>
</dbReference>
<dbReference type="Proteomes" id="UP000548317">
    <property type="component" value="Unassembled WGS sequence"/>
</dbReference>
<evidence type="ECO:0000259" key="2">
    <source>
        <dbReference type="PROSITE" id="PS50015"/>
    </source>
</evidence>
<dbReference type="EMBL" id="VZTI01000240">
    <property type="protein sequence ID" value="NXB55807.1"/>
    <property type="molecule type" value="Genomic_DNA"/>
</dbReference>
<dbReference type="InterPro" id="IPR011001">
    <property type="entry name" value="Saposin-like"/>
</dbReference>
<feature type="non-terminal residue" evidence="3">
    <location>
        <position position="1"/>
    </location>
</feature>
<evidence type="ECO:0000313" key="3">
    <source>
        <dbReference type="EMBL" id="NXB55807.1"/>
    </source>
</evidence>